<keyword evidence="1" id="KW-0732">Signal</keyword>
<accession>A0A6G7YGV9</accession>
<dbReference type="Pfam" id="PF13845">
    <property type="entry name" value="Septum_form"/>
    <property type="match status" value="1"/>
</dbReference>
<reference evidence="3 4" key="1">
    <citation type="submission" date="2020-03" db="EMBL/GenBank/DDBJ databases">
        <title>Nocardioides sp. nov., isolated from fish.</title>
        <authorList>
            <person name="Hyun D.-W."/>
            <person name="Bae J.-W."/>
        </authorList>
    </citation>
    <scope>NUCLEOTIDE SEQUENCE [LARGE SCALE GENOMIC DNA]</scope>
    <source>
        <strain evidence="3 4">HDW12A</strain>
    </source>
</reference>
<dbReference type="InterPro" id="IPR026004">
    <property type="entry name" value="Septum_form"/>
</dbReference>
<dbReference type="Proteomes" id="UP000502035">
    <property type="component" value="Chromosome"/>
</dbReference>
<evidence type="ECO:0000256" key="1">
    <source>
        <dbReference type="SAM" id="SignalP"/>
    </source>
</evidence>
<evidence type="ECO:0000313" key="4">
    <source>
        <dbReference type="Proteomes" id="UP000502035"/>
    </source>
</evidence>
<evidence type="ECO:0000259" key="2">
    <source>
        <dbReference type="Pfam" id="PF13845"/>
    </source>
</evidence>
<organism evidence="3 4">
    <name type="scientific">Nocardioides piscis</name>
    <dbReference type="NCBI Taxonomy" id="2714938"/>
    <lineage>
        <taxon>Bacteria</taxon>
        <taxon>Bacillati</taxon>
        <taxon>Actinomycetota</taxon>
        <taxon>Actinomycetes</taxon>
        <taxon>Propionibacteriales</taxon>
        <taxon>Nocardioidaceae</taxon>
        <taxon>Nocardioides</taxon>
    </lineage>
</organism>
<keyword evidence="4" id="KW-1185">Reference proteome</keyword>
<dbReference type="RefSeq" id="WP_166318923.1">
    <property type="nucleotide sequence ID" value="NZ_CP049866.1"/>
</dbReference>
<name>A0A6G7YGV9_9ACTN</name>
<dbReference type="EMBL" id="CP049866">
    <property type="protein sequence ID" value="QIK76010.1"/>
    <property type="molecule type" value="Genomic_DNA"/>
</dbReference>
<dbReference type="PROSITE" id="PS51257">
    <property type="entry name" value="PROKAR_LIPOPROTEIN"/>
    <property type="match status" value="1"/>
</dbReference>
<feature type="signal peptide" evidence="1">
    <location>
        <begin position="1"/>
        <end position="28"/>
    </location>
</feature>
<gene>
    <name evidence="3" type="ORF">G7071_11775</name>
</gene>
<evidence type="ECO:0000313" key="3">
    <source>
        <dbReference type="EMBL" id="QIK76010.1"/>
    </source>
</evidence>
<feature type="chain" id="PRO_5026055457" description="Septum formation-related domain-containing protein" evidence="1">
    <location>
        <begin position="29"/>
        <end position="264"/>
    </location>
</feature>
<feature type="domain" description="Septum formation-related" evidence="2">
    <location>
        <begin position="119"/>
        <end position="258"/>
    </location>
</feature>
<dbReference type="AlphaFoldDB" id="A0A6G7YGV9"/>
<protein>
    <recommendedName>
        <fullName evidence="2">Septum formation-related domain-containing protein</fullName>
    </recommendedName>
</protein>
<sequence>MARRALFVPTVALTAVVTLLSACSGPGAAEEDSPEVPELGVCRVLAPDDVSEPANSSEVVDCTEDHTAETYAVGPLPEELSEAAYDSKEVGAFAYKTCSKAFMKFLGADESLAMRTLLSWAWFRPSEEAWADGARWYRCDLVGGDEDATAYANLPETAKGLMATGIGPDEWMQCVNGDAVPGAPRIPCSQKHTWRAVSTIKVGREEDPYPGDKVVEVTSRDYCGDQVSAWLEYPLTYKFAYTWFHEAEWKTGNRRSICWAWTTG</sequence>
<dbReference type="KEGG" id="npi:G7071_11775"/>
<proteinExistence type="predicted"/>